<gene>
    <name evidence="1" type="ORF">LCI18_010574</name>
</gene>
<accession>A0ACD3ZE76</accession>
<organism evidence="1 2">
    <name type="scientific">Fusarium solani subsp. cucurbitae</name>
    <name type="common">Neocosmosporum cucurbitae</name>
    <dbReference type="NCBI Taxonomy" id="2747967"/>
    <lineage>
        <taxon>Eukaryota</taxon>
        <taxon>Fungi</taxon>
        <taxon>Dikarya</taxon>
        <taxon>Ascomycota</taxon>
        <taxon>Pezizomycotina</taxon>
        <taxon>Sordariomycetes</taxon>
        <taxon>Hypocreomycetidae</taxon>
        <taxon>Hypocreales</taxon>
        <taxon>Nectriaceae</taxon>
        <taxon>Fusarium</taxon>
        <taxon>Fusarium solani species complex</taxon>
    </lineage>
</organism>
<sequence length="1150" mass="119886">MKSIGTLTLWATVVHRCLGFSVTGSNDANVLANALFSGPGITIVQASFSGAAVSSGTFTDGPFGIGSGAILTSGSAVGALPNGDHYVNNGQPGSDTYCNVNTFNAAILTVDVVVGVGYNGIDFEYIMASEEEGGSADPIGIFVGGTQYAKDQNGNRITATSPWLAQPLVIVPPNSLTSYPGSSPPFLRSVLVTGAQTIVIAICDQGDAEWDSGLLIKAGGCTDCDPDFRLAYVTTTVTTTTTGTSTQPASGTVSGTIFVSVMAETTTTTAEETTTTVPETTTTTAETTTAETTTTTAETTTEETTTTTAETTTEETTTTTAETTTETTTAETMTTAEMTTTEETTTTAETTTETTTSEELTTTTEEKTTTTEEPTTTTTEVTTTAEESTTTTEESSTTLEITTETATSVGTTTETSTELATTETTTELPTASDEVTSTEESTTETTSTQLTETTTSLTTQPTTSTESLTSTELSTTSVEASASLQSSAIWSTQSSDTTSQLPTTSIEPSSITLDSTSIWSSEPSYTTTQESTLESSSTQTSSIILQLSSDELLSTEILSSTNAQFPTVMSVESSTTLPTTSTETSPRTSTQLLPVMSTETSSTTGTGGSTSEVIPPASSSLEPSIPTLEQTTSDSMFTVLPTPAPPSESTTSTEPIDVSSVETLSPELSLSETVTTVAPLPSSASTASETSTEAAAASNLPSIEDYEFVGCLGSRQSYPTFEELLTDPEMTTARCIELAVGRKYVGLYFRSCYVADELTDTGLVQNGQCDLPCPGDPGLFCGGNAVDRRRAVPSDRLLTLYALTQALDSSSIEVMPSTSEPLIPSSLAPSLPPTSTLDIVPSFDPSSIDIPSSVPPSDETSANNLPIPFPTQGPSPPKGYTFNVTQTVEATYASTVTTVVYQTINPQDPEYLTVTEVVVTIGYYPCGRCAVQPIPPVEMTTIVQPCKACGWQGANSVTLTIPKAACTSAAGEGDSYQPGAWRRPAPHKAADGVHWSAEAEATEPASRPGNQYSPPGGNGRYPAEYNQQRPVATHQTQPAMTKKPAPDASLPPPSPAKAESVNPGVPTDSEPTQTKDYVWDDQDEYDSPQPPTSHTQAAPKPVGGSHNSNLPTGNNPWGPLTESIDMVAKGAVNGINGFMMATLVLLVIFQ</sequence>
<proteinExistence type="predicted"/>
<dbReference type="EMBL" id="CP090037">
    <property type="protein sequence ID" value="UPK99639.1"/>
    <property type="molecule type" value="Genomic_DNA"/>
</dbReference>
<protein>
    <submittedName>
        <fullName evidence="1">Uncharacterized protein</fullName>
    </submittedName>
</protein>
<evidence type="ECO:0000313" key="2">
    <source>
        <dbReference type="Proteomes" id="UP000830768"/>
    </source>
</evidence>
<keyword evidence="2" id="KW-1185">Reference proteome</keyword>
<evidence type="ECO:0000313" key="1">
    <source>
        <dbReference type="EMBL" id="UPK99639.1"/>
    </source>
</evidence>
<dbReference type="Proteomes" id="UP000830768">
    <property type="component" value="Chromosome 9"/>
</dbReference>
<name>A0ACD3ZE76_FUSSC</name>
<reference evidence="1" key="1">
    <citation type="submission" date="2021-11" db="EMBL/GenBank/DDBJ databases">
        <title>Fusarium solani-melongenae Genome sequencing and assembly.</title>
        <authorList>
            <person name="Xie S."/>
            <person name="Huang L."/>
            <person name="Zhang X."/>
        </authorList>
    </citation>
    <scope>NUCLEOTIDE SEQUENCE</scope>
    <source>
        <strain evidence="1">CRI 24-3</strain>
    </source>
</reference>